<feature type="region of interest" description="Disordered" evidence="1">
    <location>
        <begin position="1"/>
        <end position="118"/>
    </location>
</feature>
<sequence>MQPRPTVKTAALPEHMGMHLERLGKPGHTPAAGRTQFSGRRRSPPVQAATHTDADTGVGTAAAHATARRSRQAGTGWFRRGRRQQPGAGSRRAPGPRSTRGRQPEEPEKRLPVKRGETLGQRKVARTMVDDSDCGDPLRERLGVSAVGYRKGGASGAGPLDRGSTGLKQIGLTTPRRAPSARSLGGETEHLPNTQAQVNLCTAVNLLGRICE</sequence>
<evidence type="ECO:0000313" key="3">
    <source>
        <dbReference type="Proteomes" id="UP000269721"/>
    </source>
</evidence>
<dbReference type="AlphaFoldDB" id="A0A4P9WDY2"/>
<proteinExistence type="predicted"/>
<accession>A0A4P9WDY2</accession>
<name>A0A4P9WDY2_9FUNG</name>
<dbReference type="Proteomes" id="UP000269721">
    <property type="component" value="Unassembled WGS sequence"/>
</dbReference>
<gene>
    <name evidence="2" type="ORF">BDK51DRAFT_51505</name>
</gene>
<evidence type="ECO:0000313" key="2">
    <source>
        <dbReference type="EMBL" id="RKO89448.1"/>
    </source>
</evidence>
<keyword evidence="3" id="KW-1185">Reference proteome</keyword>
<reference evidence="3" key="1">
    <citation type="journal article" date="2018" name="Nat. Microbiol.">
        <title>Leveraging single-cell genomics to expand the fungal tree of life.</title>
        <authorList>
            <person name="Ahrendt S.R."/>
            <person name="Quandt C.A."/>
            <person name="Ciobanu D."/>
            <person name="Clum A."/>
            <person name="Salamov A."/>
            <person name="Andreopoulos B."/>
            <person name="Cheng J.F."/>
            <person name="Woyke T."/>
            <person name="Pelin A."/>
            <person name="Henrissat B."/>
            <person name="Reynolds N.K."/>
            <person name="Benny G.L."/>
            <person name="Smith M.E."/>
            <person name="James T.Y."/>
            <person name="Grigoriev I.V."/>
        </authorList>
    </citation>
    <scope>NUCLEOTIDE SEQUENCE [LARGE SCALE GENOMIC DNA]</scope>
</reference>
<feature type="compositionally biased region" description="Low complexity" evidence="1">
    <location>
        <begin position="48"/>
        <end position="65"/>
    </location>
</feature>
<feature type="region of interest" description="Disordered" evidence="1">
    <location>
        <begin position="153"/>
        <end position="184"/>
    </location>
</feature>
<dbReference type="EMBL" id="KZ996085">
    <property type="protein sequence ID" value="RKO89448.1"/>
    <property type="molecule type" value="Genomic_DNA"/>
</dbReference>
<feature type="compositionally biased region" description="Basic and acidic residues" evidence="1">
    <location>
        <begin position="102"/>
        <end position="117"/>
    </location>
</feature>
<organism evidence="2 3">
    <name type="scientific">Blyttiomyces helicus</name>
    <dbReference type="NCBI Taxonomy" id="388810"/>
    <lineage>
        <taxon>Eukaryota</taxon>
        <taxon>Fungi</taxon>
        <taxon>Fungi incertae sedis</taxon>
        <taxon>Chytridiomycota</taxon>
        <taxon>Chytridiomycota incertae sedis</taxon>
        <taxon>Chytridiomycetes</taxon>
        <taxon>Chytridiomycetes incertae sedis</taxon>
        <taxon>Blyttiomyces</taxon>
    </lineage>
</organism>
<evidence type="ECO:0000256" key="1">
    <source>
        <dbReference type="SAM" id="MobiDB-lite"/>
    </source>
</evidence>
<protein>
    <submittedName>
        <fullName evidence="2">Uncharacterized protein</fullName>
    </submittedName>
</protein>